<dbReference type="PROSITE" id="PS50893">
    <property type="entry name" value="ABC_TRANSPORTER_2"/>
    <property type="match status" value="1"/>
</dbReference>
<dbReference type="InterPro" id="IPR003439">
    <property type="entry name" value="ABC_transporter-like_ATP-bd"/>
</dbReference>
<dbReference type="InterPro" id="IPR030679">
    <property type="entry name" value="ABC_ATPase_HisP-typ"/>
</dbReference>
<accession>A0A1M7ST47</accession>
<comment type="similarity">
    <text evidence="2">Belongs to the ABC transporter superfamily.</text>
</comment>
<dbReference type="InterPro" id="IPR027417">
    <property type="entry name" value="P-loop_NTPase"/>
</dbReference>
<evidence type="ECO:0000259" key="9">
    <source>
        <dbReference type="PROSITE" id="PS50893"/>
    </source>
</evidence>
<dbReference type="PANTHER" id="PTHR43166">
    <property type="entry name" value="AMINO ACID IMPORT ATP-BINDING PROTEIN"/>
    <property type="match status" value="1"/>
</dbReference>
<keyword evidence="7" id="KW-0472">Membrane</keyword>
<keyword evidence="3" id="KW-0813">Transport</keyword>
<proteinExistence type="inferred from homology"/>
<dbReference type="InterPro" id="IPR003593">
    <property type="entry name" value="AAA+_ATPase"/>
</dbReference>
<dbReference type="CDD" id="cd03262">
    <property type="entry name" value="ABC_HisP_GlnQ"/>
    <property type="match status" value="1"/>
</dbReference>
<dbReference type="PIRSF" id="PIRSF039085">
    <property type="entry name" value="ABC_ATPase_HisP"/>
    <property type="match status" value="1"/>
</dbReference>
<dbReference type="GO" id="GO:0005886">
    <property type="term" value="C:plasma membrane"/>
    <property type="evidence" value="ECO:0007669"/>
    <property type="project" value="UniProtKB-SubCell"/>
</dbReference>
<dbReference type="PROSITE" id="PS00211">
    <property type="entry name" value="ABC_TRANSPORTER_1"/>
    <property type="match status" value="1"/>
</dbReference>
<evidence type="ECO:0000256" key="1">
    <source>
        <dbReference type="ARBA" id="ARBA00004202"/>
    </source>
</evidence>
<dbReference type="Gene3D" id="3.40.50.300">
    <property type="entry name" value="P-loop containing nucleotide triphosphate hydrolases"/>
    <property type="match status" value="1"/>
</dbReference>
<dbReference type="RefSeq" id="WP_276328155.1">
    <property type="nucleotide sequence ID" value="NZ_LT670849.1"/>
</dbReference>
<dbReference type="Proteomes" id="UP000184096">
    <property type="component" value="Chromosome I"/>
</dbReference>
<dbReference type="GO" id="GO:0015424">
    <property type="term" value="F:ABC-type amino acid transporter activity"/>
    <property type="evidence" value="ECO:0007669"/>
    <property type="project" value="InterPro"/>
</dbReference>
<gene>
    <name evidence="10" type="ORF">SAMN05444170_0159</name>
</gene>
<evidence type="ECO:0000256" key="6">
    <source>
        <dbReference type="ARBA" id="ARBA00022840"/>
    </source>
</evidence>
<dbReference type="EMBL" id="LT670849">
    <property type="protein sequence ID" value="SHN61649.1"/>
    <property type="molecule type" value="Genomic_DNA"/>
</dbReference>
<dbReference type="SUPFAM" id="SSF52540">
    <property type="entry name" value="P-loop containing nucleoside triphosphate hydrolases"/>
    <property type="match status" value="1"/>
</dbReference>
<comment type="subcellular location">
    <subcellularLocation>
        <location evidence="1">Cell membrane</location>
        <topology evidence="1">Peripheral membrane protein</topology>
    </subcellularLocation>
</comment>
<evidence type="ECO:0000256" key="5">
    <source>
        <dbReference type="ARBA" id="ARBA00022741"/>
    </source>
</evidence>
<reference evidence="11" key="1">
    <citation type="submission" date="2016-11" db="EMBL/GenBank/DDBJ databases">
        <authorList>
            <person name="Varghese N."/>
            <person name="Submissions S."/>
        </authorList>
    </citation>
    <scope>NUCLEOTIDE SEQUENCE [LARGE SCALE GENOMIC DNA]</scope>
    <source>
        <strain evidence="11">GAS401</strain>
    </source>
</reference>
<organism evidence="10 11">
    <name type="scientific">Bradyrhizobium erythrophlei</name>
    <dbReference type="NCBI Taxonomy" id="1437360"/>
    <lineage>
        <taxon>Bacteria</taxon>
        <taxon>Pseudomonadati</taxon>
        <taxon>Pseudomonadota</taxon>
        <taxon>Alphaproteobacteria</taxon>
        <taxon>Hyphomicrobiales</taxon>
        <taxon>Nitrobacteraceae</taxon>
        <taxon>Bradyrhizobium</taxon>
    </lineage>
</organism>
<dbReference type="InterPro" id="IPR017871">
    <property type="entry name" value="ABC_transporter-like_CS"/>
</dbReference>
<dbReference type="SMART" id="SM00382">
    <property type="entry name" value="AAA"/>
    <property type="match status" value="1"/>
</dbReference>
<sequence length="259" mass="28303">MDGDRPIIRVKDLRKSFGSVEVLRGITIDVSAGSVLSIIGASGSGKSTFLRCLNYLERPTSGDIFVDGEAIGPSIAPDGRRKSGASPRDIARMRSKLGMVFQQFNLWPHMTVLGNVIEALIQVKHMRRKEAVDIGQHFLAKVNLLNKKDEYPAKLSGGQQQRVAIARALAMQPKVMLFDEATSSLDPELTGEVLEVMRGLAREGMTMLVVTHEMGFARDASDRIIFLHDGMVEEDGTAAQVFSAPSSERCQRFISSALG</sequence>
<keyword evidence="4" id="KW-1003">Cell membrane</keyword>
<keyword evidence="11" id="KW-1185">Reference proteome</keyword>
<dbReference type="GO" id="GO:0005524">
    <property type="term" value="F:ATP binding"/>
    <property type="evidence" value="ECO:0007669"/>
    <property type="project" value="UniProtKB-KW"/>
</dbReference>
<feature type="domain" description="ABC transporter" evidence="9">
    <location>
        <begin position="8"/>
        <end position="254"/>
    </location>
</feature>
<dbReference type="Pfam" id="PF00005">
    <property type="entry name" value="ABC_tran"/>
    <property type="match status" value="1"/>
</dbReference>
<evidence type="ECO:0000313" key="11">
    <source>
        <dbReference type="Proteomes" id="UP000184096"/>
    </source>
</evidence>
<evidence type="ECO:0000256" key="2">
    <source>
        <dbReference type="ARBA" id="ARBA00005417"/>
    </source>
</evidence>
<evidence type="ECO:0000256" key="8">
    <source>
        <dbReference type="ARBA" id="ARBA00024722"/>
    </source>
</evidence>
<dbReference type="AlphaFoldDB" id="A0A1M7ST47"/>
<keyword evidence="6 10" id="KW-0067">ATP-binding</keyword>
<dbReference type="InterPro" id="IPR050086">
    <property type="entry name" value="MetN_ABC_transporter-like"/>
</dbReference>
<dbReference type="FunFam" id="3.40.50.300:FF:000020">
    <property type="entry name" value="Amino acid ABC transporter ATP-binding component"/>
    <property type="match status" value="1"/>
</dbReference>
<evidence type="ECO:0000313" key="10">
    <source>
        <dbReference type="EMBL" id="SHN61649.1"/>
    </source>
</evidence>
<evidence type="ECO:0000256" key="3">
    <source>
        <dbReference type="ARBA" id="ARBA00022448"/>
    </source>
</evidence>
<evidence type="ECO:0000256" key="4">
    <source>
        <dbReference type="ARBA" id="ARBA00022475"/>
    </source>
</evidence>
<evidence type="ECO:0000256" key="7">
    <source>
        <dbReference type="ARBA" id="ARBA00023136"/>
    </source>
</evidence>
<dbReference type="PANTHER" id="PTHR43166:SF35">
    <property type="entry name" value="L-CYSTINE IMPORT ATP-BINDING PROTEIN TCYN"/>
    <property type="match status" value="1"/>
</dbReference>
<name>A0A1M7ST47_9BRAD</name>
<dbReference type="GO" id="GO:0016887">
    <property type="term" value="F:ATP hydrolysis activity"/>
    <property type="evidence" value="ECO:0007669"/>
    <property type="project" value="InterPro"/>
</dbReference>
<keyword evidence="5" id="KW-0547">Nucleotide-binding</keyword>
<comment type="function">
    <text evidence="8">Involved in beta-(1--&gt;2)glucan export. Transmembrane domains (TMD) form a pore in the inner membrane and the ATP-binding domain (NBD) is responsible for energy generation.</text>
</comment>
<protein>
    <submittedName>
        <fullName evidence="10">Octopine/nopaline transport system ATP-binding protein/arginine/ornithine transport system ATP-binding protein</fullName>
    </submittedName>
</protein>